<protein>
    <recommendedName>
        <fullName evidence="2">FAD dependent oxidoreductase domain-containing protein</fullName>
    </recommendedName>
</protein>
<dbReference type="SUPFAM" id="SSF51905">
    <property type="entry name" value="FAD/NAD(P)-binding domain"/>
    <property type="match status" value="1"/>
</dbReference>
<accession>A0A0F9HQ47</accession>
<evidence type="ECO:0008006" key="2">
    <source>
        <dbReference type="Google" id="ProtNLM"/>
    </source>
</evidence>
<name>A0A0F9HQ47_9ZZZZ</name>
<dbReference type="InterPro" id="IPR036188">
    <property type="entry name" value="FAD/NAD-bd_sf"/>
</dbReference>
<comment type="caution">
    <text evidence="1">The sequence shown here is derived from an EMBL/GenBank/DDBJ whole genome shotgun (WGS) entry which is preliminary data.</text>
</comment>
<proteinExistence type="predicted"/>
<organism evidence="1">
    <name type="scientific">marine sediment metagenome</name>
    <dbReference type="NCBI Taxonomy" id="412755"/>
    <lineage>
        <taxon>unclassified sequences</taxon>
        <taxon>metagenomes</taxon>
        <taxon>ecological metagenomes</taxon>
    </lineage>
</organism>
<dbReference type="EMBL" id="LAZR01016244">
    <property type="protein sequence ID" value="KKM05342.1"/>
    <property type="molecule type" value="Genomic_DNA"/>
</dbReference>
<dbReference type="Gene3D" id="3.50.50.60">
    <property type="entry name" value="FAD/NAD(P)-binding domain"/>
    <property type="match status" value="1"/>
</dbReference>
<gene>
    <name evidence="1" type="ORF">LCGC14_1755140</name>
</gene>
<reference evidence="1" key="1">
    <citation type="journal article" date="2015" name="Nature">
        <title>Complex archaea that bridge the gap between prokaryotes and eukaryotes.</title>
        <authorList>
            <person name="Spang A."/>
            <person name="Saw J.H."/>
            <person name="Jorgensen S.L."/>
            <person name="Zaremba-Niedzwiedzka K."/>
            <person name="Martijn J."/>
            <person name="Lind A.E."/>
            <person name="van Eijk R."/>
            <person name="Schleper C."/>
            <person name="Guy L."/>
            <person name="Ettema T.J."/>
        </authorList>
    </citation>
    <scope>NUCLEOTIDE SEQUENCE</scope>
</reference>
<sequence>MRVAIIGGGLVGRLAAWATMQAGHTPTIFDRMPEAVTPRGFVYLHDSCGLPLTPQAIYVIETGGNTHDYALKVYGHPYHKVSFGKFSGQINGYEPAELLNILNGLQHGMVKDSNFKDIDEIMELRHDYDKLVVTLPANQLFPDLNLPSVKGSVGVFPLNTGEVLKNFCVYSADSDIPWYRSGSMFGYAFREFSTVIPGHRTIVKVVPGDEVPQGKDTLFTGRFGKWTKQLSHESYEEVLKWLS</sequence>
<dbReference type="AlphaFoldDB" id="A0A0F9HQ47"/>
<evidence type="ECO:0000313" key="1">
    <source>
        <dbReference type="EMBL" id="KKM05342.1"/>
    </source>
</evidence>